<dbReference type="SUPFAM" id="SSF52047">
    <property type="entry name" value="RNI-like"/>
    <property type="match status" value="1"/>
</dbReference>
<dbReference type="CDD" id="cd22160">
    <property type="entry name" value="F-box_AtFBL13-like"/>
    <property type="match status" value="1"/>
</dbReference>
<proteinExistence type="predicted"/>
<protein>
    <submittedName>
        <fullName evidence="3">OLC1v1026918C1</fullName>
    </submittedName>
</protein>
<gene>
    <name evidence="3" type="ORF">OLC1_LOCUS3633</name>
</gene>
<dbReference type="Proteomes" id="UP001161247">
    <property type="component" value="Chromosome 1"/>
</dbReference>
<dbReference type="InterPro" id="IPR032675">
    <property type="entry name" value="LRR_dom_sf"/>
</dbReference>
<dbReference type="PANTHER" id="PTHR31900">
    <property type="entry name" value="F-BOX/RNI SUPERFAMILY PROTEIN-RELATED"/>
    <property type="match status" value="1"/>
</dbReference>
<evidence type="ECO:0000256" key="1">
    <source>
        <dbReference type="SAM" id="MobiDB-lite"/>
    </source>
</evidence>
<accession>A0AAV1C9E8</accession>
<dbReference type="Gene3D" id="3.80.10.10">
    <property type="entry name" value="Ribonuclease Inhibitor"/>
    <property type="match status" value="1"/>
</dbReference>
<feature type="region of interest" description="Disordered" evidence="1">
    <location>
        <begin position="1"/>
        <end position="25"/>
    </location>
</feature>
<dbReference type="Pfam" id="PF24758">
    <property type="entry name" value="LRR_At5g56370"/>
    <property type="match status" value="1"/>
</dbReference>
<dbReference type="Gene3D" id="1.20.1280.50">
    <property type="match status" value="1"/>
</dbReference>
<dbReference type="SUPFAM" id="SSF81383">
    <property type="entry name" value="F-box domain"/>
    <property type="match status" value="1"/>
</dbReference>
<dbReference type="PANTHER" id="PTHR31900:SF34">
    <property type="entry name" value="EMB|CAB62440.1-RELATED"/>
    <property type="match status" value="1"/>
</dbReference>
<sequence length="484" mass="54935">MSNSDRYGTQSPNSTANPKCEKSGTEEMSSIDRISNLPDSILLHILSFLPTKAVAATGVLSKRWKLLWTSFPCFDFDDSDYKAGFISAVNTIMLQHYSGSIQKFRIKCKTFYCVDVEPWIKKAILRNVQELDLHFDSVTMMFKLPRNTFTSKTLVVLKLRSEGVTITVPWAAYMPNLKILELDSVRYQDDESLSDLISCCLVLESLTILRSWNDNVGKLRIHSSTLKSLKVHPGGEYYEDERNRVIRDEVALDINSPVLQYLDIKDCFSGSLLISNIGSLNNANLEVHNFLSCQSLIKCFEAFQNVKFLSLAGGVSQEILNLESGLPSLTFLNLTHLTMGFRCGWRPMLPYFLQWFENLEVLKLTDDKYYSVIDENHLWNDPAIVPRCLISCLRIISIVVSGESDCELGMLKYMLKHGNVLQAVEIHGADWSHGQQKCCIHGIGEEACVLEGNFLRSERYNRKLQTRLNLADVRTEDHGRVSIC</sequence>
<reference evidence="3" key="1">
    <citation type="submission" date="2023-03" db="EMBL/GenBank/DDBJ databases">
        <authorList>
            <person name="Julca I."/>
        </authorList>
    </citation>
    <scope>NUCLEOTIDE SEQUENCE</scope>
</reference>
<dbReference type="Pfam" id="PF00646">
    <property type="entry name" value="F-box"/>
    <property type="match status" value="1"/>
</dbReference>
<dbReference type="InterPro" id="IPR053781">
    <property type="entry name" value="F-box_AtFBL13-like"/>
</dbReference>
<dbReference type="AlphaFoldDB" id="A0AAV1C9E8"/>
<feature type="domain" description="F-box" evidence="2">
    <location>
        <begin position="31"/>
        <end position="84"/>
    </location>
</feature>
<evidence type="ECO:0000313" key="3">
    <source>
        <dbReference type="EMBL" id="CAI9091803.1"/>
    </source>
</evidence>
<keyword evidence="4" id="KW-1185">Reference proteome</keyword>
<dbReference type="PROSITE" id="PS50181">
    <property type="entry name" value="FBOX"/>
    <property type="match status" value="1"/>
</dbReference>
<dbReference type="SMART" id="SM00256">
    <property type="entry name" value="FBOX"/>
    <property type="match status" value="1"/>
</dbReference>
<dbReference type="InterPro" id="IPR050232">
    <property type="entry name" value="FBL13/AtMIF1-like"/>
</dbReference>
<dbReference type="InterPro" id="IPR006566">
    <property type="entry name" value="FBD"/>
</dbReference>
<evidence type="ECO:0000313" key="4">
    <source>
        <dbReference type="Proteomes" id="UP001161247"/>
    </source>
</evidence>
<feature type="compositionally biased region" description="Polar residues" evidence="1">
    <location>
        <begin position="1"/>
        <end position="17"/>
    </location>
</feature>
<dbReference type="Pfam" id="PF08387">
    <property type="entry name" value="FBD"/>
    <property type="match status" value="1"/>
</dbReference>
<dbReference type="InterPro" id="IPR001810">
    <property type="entry name" value="F-box_dom"/>
</dbReference>
<evidence type="ECO:0000259" key="2">
    <source>
        <dbReference type="PROSITE" id="PS50181"/>
    </source>
</evidence>
<dbReference type="InterPro" id="IPR036047">
    <property type="entry name" value="F-box-like_dom_sf"/>
</dbReference>
<dbReference type="InterPro" id="IPR055411">
    <property type="entry name" value="LRR_FXL15/At3g58940/PEG3-like"/>
</dbReference>
<dbReference type="EMBL" id="OX459118">
    <property type="protein sequence ID" value="CAI9091803.1"/>
    <property type="molecule type" value="Genomic_DNA"/>
</dbReference>
<organism evidence="3 4">
    <name type="scientific">Oldenlandia corymbosa var. corymbosa</name>
    <dbReference type="NCBI Taxonomy" id="529605"/>
    <lineage>
        <taxon>Eukaryota</taxon>
        <taxon>Viridiplantae</taxon>
        <taxon>Streptophyta</taxon>
        <taxon>Embryophyta</taxon>
        <taxon>Tracheophyta</taxon>
        <taxon>Spermatophyta</taxon>
        <taxon>Magnoliopsida</taxon>
        <taxon>eudicotyledons</taxon>
        <taxon>Gunneridae</taxon>
        <taxon>Pentapetalae</taxon>
        <taxon>asterids</taxon>
        <taxon>lamiids</taxon>
        <taxon>Gentianales</taxon>
        <taxon>Rubiaceae</taxon>
        <taxon>Rubioideae</taxon>
        <taxon>Spermacoceae</taxon>
        <taxon>Hedyotis-Oldenlandia complex</taxon>
        <taxon>Oldenlandia</taxon>
    </lineage>
</organism>
<name>A0AAV1C9E8_OLDCO</name>